<dbReference type="InterPro" id="IPR006066">
    <property type="entry name" value="NO2/SO3_Rdtase_FeS/sirohaem_BS"/>
</dbReference>
<evidence type="ECO:0000313" key="8">
    <source>
        <dbReference type="EMBL" id="SNV64381.1"/>
    </source>
</evidence>
<evidence type="ECO:0000256" key="6">
    <source>
        <dbReference type="ARBA" id="ARBA00023014"/>
    </source>
</evidence>
<evidence type="ECO:0000256" key="4">
    <source>
        <dbReference type="ARBA" id="ARBA00023002"/>
    </source>
</evidence>
<dbReference type="GO" id="GO:0020037">
    <property type="term" value="F:heme binding"/>
    <property type="evidence" value="ECO:0007669"/>
    <property type="project" value="InterPro"/>
</dbReference>
<protein>
    <submittedName>
        <fullName evidence="8">Nitrite reductase subunit NirD</fullName>
    </submittedName>
</protein>
<organism evidence="8 9">
    <name type="scientific">Veillonella rodentium</name>
    <dbReference type="NCBI Taxonomy" id="248315"/>
    <lineage>
        <taxon>Bacteria</taxon>
        <taxon>Bacillati</taxon>
        <taxon>Bacillota</taxon>
        <taxon>Negativicutes</taxon>
        <taxon>Veillonellales</taxon>
        <taxon>Veillonellaceae</taxon>
        <taxon>Veillonella</taxon>
    </lineage>
</organism>
<dbReference type="GO" id="GO:0051539">
    <property type="term" value="F:4 iron, 4 sulfur cluster binding"/>
    <property type="evidence" value="ECO:0007669"/>
    <property type="project" value="UniProtKB-KW"/>
</dbReference>
<dbReference type="InterPro" id="IPR052034">
    <property type="entry name" value="NasD-like"/>
</dbReference>
<evidence type="ECO:0000259" key="7">
    <source>
        <dbReference type="Pfam" id="PF01077"/>
    </source>
</evidence>
<dbReference type="PANTHER" id="PTHR43809">
    <property type="entry name" value="NITRITE REDUCTASE (NADH) LARGE SUBUNIT"/>
    <property type="match status" value="1"/>
</dbReference>
<dbReference type="InterPro" id="IPR045854">
    <property type="entry name" value="NO2/SO3_Rdtase_4Fe4S_sf"/>
</dbReference>
<dbReference type="InterPro" id="IPR006067">
    <property type="entry name" value="NO2/SO3_Rdtase_4Fe4S_dom"/>
</dbReference>
<keyword evidence="1" id="KW-0004">4Fe-4S</keyword>
<dbReference type="SUPFAM" id="SSF56014">
    <property type="entry name" value="Nitrite and sulphite reductase 4Fe-4S domain-like"/>
    <property type="match status" value="1"/>
</dbReference>
<dbReference type="GO" id="GO:0046872">
    <property type="term" value="F:metal ion binding"/>
    <property type="evidence" value="ECO:0007669"/>
    <property type="project" value="UniProtKB-KW"/>
</dbReference>
<accession>A0A239YYY1</accession>
<dbReference type="KEGG" id="vrm:44547418_00895"/>
<dbReference type="Pfam" id="PF01077">
    <property type="entry name" value="NIR_SIR"/>
    <property type="match status" value="1"/>
</dbReference>
<dbReference type="EMBL" id="LT906470">
    <property type="protein sequence ID" value="SNV64381.1"/>
    <property type="molecule type" value="Genomic_DNA"/>
</dbReference>
<keyword evidence="4" id="KW-0560">Oxidoreductase</keyword>
<dbReference type="AlphaFoldDB" id="A0A239YYY1"/>
<keyword evidence="9" id="KW-1185">Reference proteome</keyword>
<dbReference type="GO" id="GO:0016491">
    <property type="term" value="F:oxidoreductase activity"/>
    <property type="evidence" value="ECO:0007669"/>
    <property type="project" value="UniProtKB-KW"/>
</dbReference>
<sequence>MKTSVILHGLHNEFSLEQMKACIELAEKYGGSFRHVVTGLQITGIEKEDKERLVSELPEGVTTVIHRGVNSLIACVGKGHCKNGQMETQELADYVERKHYGRKTSHKCKIGISGCGRNCPDAMVKDIAFIGTSYGFMLAVGGTTGIKPEAGKILARNLSVEQAKKAVDILVDWYAENGAPRERMGKLLARLGNPLEGLEL</sequence>
<dbReference type="RefSeq" id="WP_095065874.1">
    <property type="nucleotide sequence ID" value="NZ_LT906470.1"/>
</dbReference>
<name>A0A239YYY1_9FIRM</name>
<evidence type="ECO:0000256" key="1">
    <source>
        <dbReference type="ARBA" id="ARBA00022485"/>
    </source>
</evidence>
<evidence type="ECO:0000313" key="9">
    <source>
        <dbReference type="Proteomes" id="UP000214973"/>
    </source>
</evidence>
<evidence type="ECO:0000256" key="5">
    <source>
        <dbReference type="ARBA" id="ARBA00023004"/>
    </source>
</evidence>
<dbReference type="Proteomes" id="UP000214973">
    <property type="component" value="Chromosome 1"/>
</dbReference>
<proteinExistence type="predicted"/>
<dbReference type="PROSITE" id="PS00365">
    <property type="entry name" value="NIR_SIR"/>
    <property type="match status" value="1"/>
</dbReference>
<evidence type="ECO:0000256" key="3">
    <source>
        <dbReference type="ARBA" id="ARBA00022723"/>
    </source>
</evidence>
<dbReference type="PANTHER" id="PTHR43809:SF1">
    <property type="entry name" value="NITRITE REDUCTASE (NADH) LARGE SUBUNIT"/>
    <property type="match status" value="1"/>
</dbReference>
<keyword evidence="2" id="KW-0349">Heme</keyword>
<reference evidence="8 9" key="1">
    <citation type="submission" date="2017-06" db="EMBL/GenBank/DDBJ databases">
        <authorList>
            <consortium name="Pathogen Informatics"/>
        </authorList>
    </citation>
    <scope>NUCLEOTIDE SEQUENCE [LARGE SCALE GENOMIC DNA]</scope>
    <source>
        <strain evidence="8 9">NCTC12018</strain>
    </source>
</reference>
<feature type="domain" description="Nitrite/sulphite reductase 4Fe-4S" evidence="7">
    <location>
        <begin position="69"/>
        <end position="192"/>
    </location>
</feature>
<dbReference type="Gene3D" id="3.30.413.10">
    <property type="entry name" value="Sulfite Reductase Hemoprotein, domain 1"/>
    <property type="match status" value="1"/>
</dbReference>
<keyword evidence="3" id="KW-0479">Metal-binding</keyword>
<gene>
    <name evidence="8" type="ORF">SAMEA44547418_00895</name>
</gene>
<keyword evidence="5" id="KW-0408">Iron</keyword>
<evidence type="ECO:0000256" key="2">
    <source>
        <dbReference type="ARBA" id="ARBA00022617"/>
    </source>
</evidence>
<keyword evidence="6" id="KW-0411">Iron-sulfur</keyword>